<gene>
    <name evidence="3" type="ORF">AC477_03335</name>
</gene>
<evidence type="ECO:0000256" key="1">
    <source>
        <dbReference type="PIRSR" id="PIRSR006816-2"/>
    </source>
</evidence>
<dbReference type="GO" id="GO:0006221">
    <property type="term" value="P:pyrimidine nucleotide biosynthetic process"/>
    <property type="evidence" value="ECO:0007669"/>
    <property type="project" value="InterPro"/>
</dbReference>
<dbReference type="PANTHER" id="PTHR43513">
    <property type="entry name" value="DIHYDROOROTATE DEHYDROGENASE B (NAD(+)), ELECTRON TRANSFER SUBUNIT"/>
    <property type="match status" value="1"/>
</dbReference>
<reference evidence="3 4" key="1">
    <citation type="submission" date="2015-06" db="EMBL/GenBank/DDBJ databases">
        <title>New insights into the roles of widespread benthic archaea in carbon and nitrogen cycling.</title>
        <authorList>
            <person name="Lazar C.S."/>
            <person name="Baker B.J."/>
            <person name="Seitz K.W."/>
            <person name="Hyde A.S."/>
            <person name="Dick G.J."/>
            <person name="Hinrichs K.-U."/>
            <person name="Teske A.P."/>
        </authorList>
    </citation>
    <scope>NUCLEOTIDE SEQUENCE [LARGE SCALE GENOMIC DNA]</scope>
    <source>
        <strain evidence="3">SG8-32-1</strain>
    </source>
</reference>
<dbReference type="AlphaFoldDB" id="A0A0M0BUW4"/>
<dbReference type="InterPro" id="IPR019480">
    <property type="entry name" value="Dihydroorotate_DH_Fe-S-bd"/>
</dbReference>
<proteinExistence type="predicted"/>
<dbReference type="InterPro" id="IPR050353">
    <property type="entry name" value="PyrK_electron_transfer"/>
</dbReference>
<dbReference type="SUPFAM" id="SSF63380">
    <property type="entry name" value="Riboflavin synthase domain-like"/>
    <property type="match status" value="1"/>
</dbReference>
<dbReference type="PROSITE" id="PS51384">
    <property type="entry name" value="FAD_FR"/>
    <property type="match status" value="1"/>
</dbReference>
<dbReference type="InterPro" id="IPR017927">
    <property type="entry name" value="FAD-bd_FR_type"/>
</dbReference>
<keyword evidence="1" id="KW-0001">2Fe-2S</keyword>
<comment type="caution">
    <text evidence="3">The sequence shown here is derived from an EMBL/GenBank/DDBJ whole genome shotgun (WGS) entry which is preliminary data.</text>
</comment>
<keyword evidence="1" id="KW-0411">Iron-sulfur</keyword>
<dbReference type="GO" id="GO:0051537">
    <property type="term" value="F:2 iron, 2 sulfur cluster binding"/>
    <property type="evidence" value="ECO:0007669"/>
    <property type="project" value="UniProtKB-KW"/>
</dbReference>
<organism evidence="3 4">
    <name type="scientific">miscellaneous Crenarchaeota group-1 archaeon SG8-32-1</name>
    <dbReference type="NCBI Taxonomy" id="1685124"/>
    <lineage>
        <taxon>Archaea</taxon>
        <taxon>Candidatus Bathyarchaeota</taxon>
        <taxon>MCG-1</taxon>
    </lineage>
</organism>
<dbReference type="InterPro" id="IPR012165">
    <property type="entry name" value="Cyt_c3_hydrogenase_gsu"/>
</dbReference>
<evidence type="ECO:0000313" key="4">
    <source>
        <dbReference type="Proteomes" id="UP000037237"/>
    </source>
</evidence>
<dbReference type="Pfam" id="PF10418">
    <property type="entry name" value="DHODB_Fe-S_bind"/>
    <property type="match status" value="1"/>
</dbReference>
<dbReference type="Proteomes" id="UP000037237">
    <property type="component" value="Unassembled WGS sequence"/>
</dbReference>
<keyword evidence="1" id="KW-0408">Iron</keyword>
<dbReference type="GO" id="GO:0050660">
    <property type="term" value="F:flavin adenine dinucleotide binding"/>
    <property type="evidence" value="ECO:0007669"/>
    <property type="project" value="InterPro"/>
</dbReference>
<dbReference type="NCBIfam" id="NF004862">
    <property type="entry name" value="PRK06222.1"/>
    <property type="match status" value="1"/>
</dbReference>
<protein>
    <recommendedName>
        <fullName evidence="2">FAD-binding FR-type domain-containing protein</fullName>
    </recommendedName>
</protein>
<dbReference type="PIRSF" id="PIRSF006816">
    <property type="entry name" value="Cyc3_hyd_g"/>
    <property type="match status" value="1"/>
</dbReference>
<feature type="binding site" evidence="1">
    <location>
        <position position="234"/>
    </location>
    <ligand>
        <name>[2Fe-2S] cluster</name>
        <dbReference type="ChEBI" id="CHEBI:190135"/>
    </ligand>
</feature>
<dbReference type="EMBL" id="LFWU01000076">
    <property type="protein sequence ID" value="KON32145.1"/>
    <property type="molecule type" value="Genomic_DNA"/>
</dbReference>
<feature type="binding site" evidence="1">
    <location>
        <position position="222"/>
    </location>
    <ligand>
        <name>[2Fe-2S] cluster</name>
        <dbReference type="ChEBI" id="CHEBI:190135"/>
    </ligand>
</feature>
<accession>A0A0M0BUW4</accession>
<evidence type="ECO:0000313" key="3">
    <source>
        <dbReference type="EMBL" id="KON32145.1"/>
    </source>
</evidence>
<dbReference type="GO" id="GO:0046872">
    <property type="term" value="F:metal ion binding"/>
    <property type="evidence" value="ECO:0007669"/>
    <property type="project" value="UniProtKB-KW"/>
</dbReference>
<keyword evidence="1" id="KW-0479">Metal-binding</keyword>
<dbReference type="Gene3D" id="3.40.50.80">
    <property type="entry name" value="Nucleotide-binding domain of ferredoxin-NADP reductase (FNR) module"/>
    <property type="match status" value="1"/>
</dbReference>
<evidence type="ECO:0000259" key="2">
    <source>
        <dbReference type="PROSITE" id="PS51384"/>
    </source>
</evidence>
<feature type="domain" description="FAD-binding FR-type" evidence="2">
    <location>
        <begin position="1"/>
        <end position="95"/>
    </location>
</feature>
<dbReference type="PANTHER" id="PTHR43513:SF3">
    <property type="entry name" value="DIHYDROOROTATE DEHYDROGENASE B (NAD(+)), ELECTRON TRANSFER SUBUNIT-RELATED"/>
    <property type="match status" value="1"/>
</dbReference>
<dbReference type="GO" id="GO:0016491">
    <property type="term" value="F:oxidoreductase activity"/>
    <property type="evidence" value="ECO:0007669"/>
    <property type="project" value="InterPro"/>
</dbReference>
<feature type="binding site" evidence="1">
    <location>
        <position position="219"/>
    </location>
    <ligand>
        <name>[2Fe-2S] cluster</name>
        <dbReference type="ChEBI" id="CHEBI:190135"/>
    </ligand>
</feature>
<name>A0A0M0BUW4_9ARCH</name>
<dbReference type="SUPFAM" id="SSF52343">
    <property type="entry name" value="Ferredoxin reductase-like, C-terminal NADP-linked domain"/>
    <property type="match status" value="1"/>
</dbReference>
<dbReference type="InterPro" id="IPR039261">
    <property type="entry name" value="FNR_nucleotide-bd"/>
</dbReference>
<dbReference type="CDD" id="cd06219">
    <property type="entry name" value="DHOD_e_trans_like1"/>
    <property type="match status" value="1"/>
</dbReference>
<dbReference type="InterPro" id="IPR017938">
    <property type="entry name" value="Riboflavin_synthase-like_b-brl"/>
</dbReference>
<dbReference type="Gene3D" id="2.40.30.10">
    <property type="entry name" value="Translation factors"/>
    <property type="match status" value="1"/>
</dbReference>
<comment type="cofactor">
    <cofactor evidence="1">
        <name>[2Fe-2S] cluster</name>
        <dbReference type="ChEBI" id="CHEBI:190135"/>
    </cofactor>
    <text evidence="1">Binds 1 [2Fe-2S] cluster per subunit.</text>
</comment>
<sequence>MYEIVTKQELATNIYLIEIAAADVAKKSKPGQFVIIRLDDKGERVPLTIAGVDLSRGTVAVAFHAVGRTTKKLAKLNTGELIMDLSGPLGNPAEVSNFGKVLLVGGGVWCSPLHYVANALRKNGNKLYVVCAGRTKNDMVYEDKLKAISNEFYVATDDGSKGNEGLGFLEDILKNQKFDHVIVMGPVSMMKKVVEMTRPYGLKTMVTLASLMVDGTGMCGACRVTVGDETKFACMDGPEFNGLDVDFDELVKRQRVYLPEERMASMIYDKFAGGVKRG</sequence>